<dbReference type="PANTHER" id="PTHR30287:SF2">
    <property type="entry name" value="BLL1001 PROTEIN"/>
    <property type="match status" value="1"/>
</dbReference>
<evidence type="ECO:0000313" key="8">
    <source>
        <dbReference type="EMBL" id="SEM40703.1"/>
    </source>
</evidence>
<dbReference type="Proteomes" id="UP000198744">
    <property type="component" value="Unassembled WGS sequence"/>
</dbReference>
<dbReference type="GO" id="GO:0005886">
    <property type="term" value="C:plasma membrane"/>
    <property type="evidence" value="ECO:0007669"/>
    <property type="project" value="UniProtKB-SubCell"/>
</dbReference>
<comment type="subcellular location">
    <subcellularLocation>
        <location evidence="1">Cell membrane</location>
        <topology evidence="1">Multi-pass membrane protein</topology>
    </subcellularLocation>
</comment>
<dbReference type="EMBL" id="FOBS01000014">
    <property type="protein sequence ID" value="SEM40703.1"/>
    <property type="molecule type" value="Genomic_DNA"/>
</dbReference>
<feature type="domain" description="ABC3 transporter permease C-terminal" evidence="7">
    <location>
        <begin position="704"/>
        <end position="821"/>
    </location>
</feature>
<dbReference type="PANTHER" id="PTHR30287">
    <property type="entry name" value="MEMBRANE COMPONENT OF PREDICTED ABC SUPERFAMILY METABOLITE UPTAKE TRANSPORTER"/>
    <property type="match status" value="1"/>
</dbReference>
<feature type="transmembrane region" description="Helical" evidence="6">
    <location>
        <begin position="704"/>
        <end position="723"/>
    </location>
</feature>
<keyword evidence="5 6" id="KW-0472">Membrane</keyword>
<dbReference type="InterPro" id="IPR003838">
    <property type="entry name" value="ABC3_permease_C"/>
</dbReference>
<dbReference type="OrthoDB" id="9780560at2"/>
<feature type="domain" description="ABC3 transporter permease C-terminal" evidence="7">
    <location>
        <begin position="249"/>
        <end position="373"/>
    </location>
</feature>
<organism evidence="8 9">
    <name type="scientific">Syntrophus gentianae</name>
    <dbReference type="NCBI Taxonomy" id="43775"/>
    <lineage>
        <taxon>Bacteria</taxon>
        <taxon>Pseudomonadati</taxon>
        <taxon>Thermodesulfobacteriota</taxon>
        <taxon>Syntrophia</taxon>
        <taxon>Syntrophales</taxon>
        <taxon>Syntrophaceae</taxon>
        <taxon>Syntrophus</taxon>
    </lineage>
</organism>
<feature type="transmembrane region" description="Helical" evidence="6">
    <location>
        <begin position="291"/>
        <end position="315"/>
    </location>
</feature>
<dbReference type="Pfam" id="PF02687">
    <property type="entry name" value="FtsX"/>
    <property type="match status" value="2"/>
</dbReference>
<feature type="transmembrane region" description="Helical" evidence="6">
    <location>
        <begin position="472"/>
        <end position="494"/>
    </location>
</feature>
<reference evidence="8 9" key="1">
    <citation type="submission" date="2016-10" db="EMBL/GenBank/DDBJ databases">
        <authorList>
            <person name="de Groot N.N."/>
        </authorList>
    </citation>
    <scope>NUCLEOTIDE SEQUENCE [LARGE SCALE GENOMIC DNA]</scope>
    <source>
        <strain evidence="8 9">DSM 8423</strain>
    </source>
</reference>
<evidence type="ECO:0000256" key="2">
    <source>
        <dbReference type="ARBA" id="ARBA00022475"/>
    </source>
</evidence>
<evidence type="ECO:0000256" key="1">
    <source>
        <dbReference type="ARBA" id="ARBA00004651"/>
    </source>
</evidence>
<dbReference type="RefSeq" id="WP_093883611.1">
    <property type="nucleotide sequence ID" value="NZ_FOBS01000014.1"/>
</dbReference>
<sequence length="828" mass="91658">MRTVTKAFLRYLIRRRSLTLLQLMGIAFGVAACLGMGLSAMSALASFTSAIEFLQGKSTHRIERDAGPMDETILKGLMRDPSVQAFSPVIDRRLRLAKGNQIRILGIDPFLDLAIRPELARASFSRDQEKDSKERLSFVLDEKAVLMEAKMAQELGLTAGGKAQSSHGELEIIGTFPNPSGEPLLLMDIAHVQKLFKMPGLIDRVDLVLTEEPGFMKRWERGFRLTSNRQSQETFGAMLGAFRLNLEALSLMALFVSVFLIYNTTMFAVASRRRDAGILRSLGATRGEVTLAFMLEILILDGMGGAIGSLMGYLLSRFLSEVIGGTISNLYFFLRPIPLAWSFWMLAAGVLIGCGASLFGSLFPLIELSRLDPVKALSGRSASRQGGTAAKKIALLGIFVLVLSSAVLFLPSRSIYVAFGAVFGILFGLSLLTGYGVVVFTPLIRGFLTFLGGLPGKIAAGNIRQNLGRTSVAIAAFMVALSMSLGLSLMIGSFRESLLWWMDRQFRGDLYISTASEREVPESFYLELKSIPGVDVDAYRKVQMAYRNRPMFVASINAPVLQRHARFAWLDGGDEHWEAVKRGDVIISESFARNFGVRAGDAISLKGLQGPARLRVEAVFYDYSTEHGLVMMDRGTYLRLFADRTINSVAVFLDPRDPQRRQTMDLIRQKALQQDLPVFTRDQFFGNILAIFDSTFAITRSMRILAIIIAFFGIAGALMTLFLERKSEFGILRALGFSTWQVSLLTLLEAFGMGLMSFLLSVGGGTLFAIILIRVINLRSFNWTIFFHLHLSHYLLVALTALLASLGAALYPIWIVLRTYPQMQIRDD</sequence>
<gene>
    <name evidence="8" type="ORF">SAMN04489760_1147</name>
</gene>
<keyword evidence="3 6" id="KW-0812">Transmembrane</keyword>
<feature type="transmembrane region" description="Helical" evidence="6">
    <location>
        <begin position="248"/>
        <end position="270"/>
    </location>
</feature>
<evidence type="ECO:0000256" key="3">
    <source>
        <dbReference type="ARBA" id="ARBA00022692"/>
    </source>
</evidence>
<keyword evidence="4 6" id="KW-1133">Transmembrane helix</keyword>
<name>A0A1H7Y3Y9_9BACT</name>
<dbReference type="STRING" id="43775.SAMN04489760_1147"/>
<dbReference type="InterPro" id="IPR038766">
    <property type="entry name" value="Membrane_comp_ABC_pdt"/>
</dbReference>
<feature type="transmembrane region" description="Helical" evidence="6">
    <location>
        <begin position="341"/>
        <end position="368"/>
    </location>
</feature>
<evidence type="ECO:0000259" key="7">
    <source>
        <dbReference type="Pfam" id="PF02687"/>
    </source>
</evidence>
<evidence type="ECO:0000256" key="5">
    <source>
        <dbReference type="ARBA" id="ARBA00023136"/>
    </source>
</evidence>
<keyword evidence="9" id="KW-1185">Reference proteome</keyword>
<dbReference type="AlphaFoldDB" id="A0A1H7Y3Y9"/>
<protein>
    <submittedName>
        <fullName evidence="8">Putative ABC transport system permease protein</fullName>
    </submittedName>
</protein>
<accession>A0A1H7Y3Y9</accession>
<evidence type="ECO:0000256" key="6">
    <source>
        <dbReference type="SAM" id="Phobius"/>
    </source>
</evidence>
<evidence type="ECO:0000256" key="4">
    <source>
        <dbReference type="ARBA" id="ARBA00022989"/>
    </source>
</evidence>
<evidence type="ECO:0000313" key="9">
    <source>
        <dbReference type="Proteomes" id="UP000198744"/>
    </source>
</evidence>
<keyword evidence="2" id="KW-1003">Cell membrane</keyword>
<feature type="transmembrane region" description="Helical" evidence="6">
    <location>
        <begin position="389"/>
        <end position="409"/>
    </location>
</feature>
<proteinExistence type="predicted"/>
<feature type="transmembrane region" description="Helical" evidence="6">
    <location>
        <begin position="755"/>
        <end position="776"/>
    </location>
</feature>
<feature type="transmembrane region" description="Helical" evidence="6">
    <location>
        <begin position="415"/>
        <end position="435"/>
    </location>
</feature>
<dbReference type="PROSITE" id="PS51257">
    <property type="entry name" value="PROKAR_LIPOPROTEIN"/>
    <property type="match status" value="1"/>
</dbReference>
<feature type="transmembrane region" description="Helical" evidence="6">
    <location>
        <begin position="796"/>
        <end position="817"/>
    </location>
</feature>